<gene>
    <name evidence="2" type="ORF">NTJ_01143</name>
</gene>
<dbReference type="Gene3D" id="3.10.490.20">
    <property type="match status" value="1"/>
</dbReference>
<protein>
    <submittedName>
        <fullName evidence="2">Heavy chain</fullName>
    </submittedName>
</protein>
<dbReference type="PANTHER" id="PTHR46961:SF8">
    <property type="entry name" value="DYNEIN AXONEMAL HEAVY CHAIN 7"/>
    <property type="match status" value="1"/>
</dbReference>
<dbReference type="EMBL" id="AP028909">
    <property type="protein sequence ID" value="BES88340.1"/>
    <property type="molecule type" value="Genomic_DNA"/>
</dbReference>
<evidence type="ECO:0000259" key="1">
    <source>
        <dbReference type="Pfam" id="PF18199"/>
    </source>
</evidence>
<dbReference type="InterPro" id="IPR026983">
    <property type="entry name" value="DHC"/>
</dbReference>
<reference evidence="2 3" key="1">
    <citation type="submission" date="2023-09" db="EMBL/GenBank/DDBJ databases">
        <title>Nesidiocoris tenuis whole genome shotgun sequence.</title>
        <authorList>
            <person name="Shibata T."/>
            <person name="Shimoda M."/>
            <person name="Kobayashi T."/>
            <person name="Uehara T."/>
        </authorList>
    </citation>
    <scope>NUCLEOTIDE SEQUENCE [LARGE SCALE GENOMIC DNA]</scope>
    <source>
        <strain evidence="2 3">Japan</strain>
    </source>
</reference>
<dbReference type="InterPro" id="IPR043160">
    <property type="entry name" value="Dynein_C_barrel"/>
</dbReference>
<sequence length="84" mass="9308">MRLEDANPGEINPPLPAIELIPTRMRPTITNRYECPLYKTSARAGTLSTTGHSTNFVISIYLPSAKPQSHWILRGTALLTQTTD</sequence>
<dbReference type="Proteomes" id="UP001307889">
    <property type="component" value="Chromosome 1"/>
</dbReference>
<dbReference type="PANTHER" id="PTHR46961">
    <property type="entry name" value="DYNEIN HEAVY CHAIN 1, AXONEMAL-LIKE PROTEIN"/>
    <property type="match status" value="1"/>
</dbReference>
<organism evidence="2 3">
    <name type="scientific">Nesidiocoris tenuis</name>
    <dbReference type="NCBI Taxonomy" id="355587"/>
    <lineage>
        <taxon>Eukaryota</taxon>
        <taxon>Metazoa</taxon>
        <taxon>Ecdysozoa</taxon>
        <taxon>Arthropoda</taxon>
        <taxon>Hexapoda</taxon>
        <taxon>Insecta</taxon>
        <taxon>Pterygota</taxon>
        <taxon>Neoptera</taxon>
        <taxon>Paraneoptera</taxon>
        <taxon>Hemiptera</taxon>
        <taxon>Heteroptera</taxon>
        <taxon>Panheteroptera</taxon>
        <taxon>Cimicomorpha</taxon>
        <taxon>Miridae</taxon>
        <taxon>Dicyphina</taxon>
        <taxon>Nesidiocoris</taxon>
    </lineage>
</organism>
<name>A0ABN7A848_9HEMI</name>
<accession>A0ABN7A848</accession>
<evidence type="ECO:0000313" key="3">
    <source>
        <dbReference type="Proteomes" id="UP001307889"/>
    </source>
</evidence>
<feature type="domain" description="Dynein heavy chain C-terminal" evidence="1">
    <location>
        <begin position="2"/>
        <end position="80"/>
    </location>
</feature>
<dbReference type="InterPro" id="IPR041228">
    <property type="entry name" value="Dynein_C"/>
</dbReference>
<dbReference type="Pfam" id="PF18199">
    <property type="entry name" value="Dynein_C"/>
    <property type="match status" value="1"/>
</dbReference>
<evidence type="ECO:0000313" key="2">
    <source>
        <dbReference type="EMBL" id="BES88340.1"/>
    </source>
</evidence>
<proteinExistence type="predicted"/>
<keyword evidence="3" id="KW-1185">Reference proteome</keyword>